<dbReference type="InterPro" id="IPR007835">
    <property type="entry name" value="MOFRL"/>
</dbReference>
<evidence type="ECO:0000256" key="5">
    <source>
        <dbReference type="ARBA" id="ARBA00022679"/>
    </source>
</evidence>
<feature type="domain" description="MOFRL" evidence="10">
    <location>
        <begin position="586"/>
        <end position="704"/>
    </location>
</feature>
<dbReference type="GO" id="GO:0005524">
    <property type="term" value="F:ATP binding"/>
    <property type="evidence" value="ECO:0007669"/>
    <property type="project" value="UniProtKB-KW"/>
</dbReference>
<reference evidence="12" key="1">
    <citation type="submission" date="2025-08" db="UniProtKB">
        <authorList>
            <consortium name="Ensembl"/>
        </authorList>
    </citation>
    <scope>IDENTIFICATION</scope>
</reference>
<organism evidence="12 13">
    <name type="scientific">Pseudonaja textilis</name>
    <name type="common">Eastern brown snake</name>
    <dbReference type="NCBI Taxonomy" id="8673"/>
    <lineage>
        <taxon>Eukaryota</taxon>
        <taxon>Metazoa</taxon>
        <taxon>Chordata</taxon>
        <taxon>Craniata</taxon>
        <taxon>Vertebrata</taxon>
        <taxon>Euteleostomi</taxon>
        <taxon>Lepidosauria</taxon>
        <taxon>Squamata</taxon>
        <taxon>Bifurcata</taxon>
        <taxon>Unidentata</taxon>
        <taxon>Episquamata</taxon>
        <taxon>Toxicofera</taxon>
        <taxon>Serpentes</taxon>
        <taxon>Colubroidea</taxon>
        <taxon>Elapidae</taxon>
        <taxon>Hydrophiinae</taxon>
        <taxon>Pseudonaja</taxon>
    </lineage>
</organism>
<dbReference type="EC" id="2.7.1.31" evidence="3"/>
<evidence type="ECO:0000313" key="12">
    <source>
        <dbReference type="Ensembl" id="ENSPTXP00000011450.1"/>
    </source>
</evidence>
<feature type="region of interest" description="Disordered" evidence="9">
    <location>
        <begin position="39"/>
        <end position="100"/>
    </location>
</feature>
<comment type="similarity">
    <text evidence="2">Belongs to the glycerate kinase type-2 family.</text>
</comment>
<evidence type="ECO:0000256" key="7">
    <source>
        <dbReference type="ARBA" id="ARBA00022777"/>
    </source>
</evidence>
<dbReference type="Gene3D" id="3.40.1480.10">
    <property type="entry name" value="MOFRL domain"/>
    <property type="match status" value="1"/>
</dbReference>
<evidence type="ECO:0000256" key="2">
    <source>
        <dbReference type="ARBA" id="ARBA00005393"/>
    </source>
</evidence>
<feature type="compositionally biased region" description="Basic and acidic residues" evidence="9">
    <location>
        <begin position="82"/>
        <end position="100"/>
    </location>
</feature>
<proteinExistence type="inferred from homology"/>
<dbReference type="PANTHER" id="PTHR12227:SF0">
    <property type="entry name" value="GLYCERATE KINASE"/>
    <property type="match status" value="1"/>
</dbReference>
<feature type="domain" description="MOFRL-associated" evidence="11">
    <location>
        <begin position="218"/>
        <end position="467"/>
    </location>
</feature>
<dbReference type="InterPro" id="IPR037035">
    <property type="entry name" value="GK-like_C_sf"/>
</dbReference>
<dbReference type="Pfam" id="PF05161">
    <property type="entry name" value="MOFRL"/>
    <property type="match status" value="1"/>
</dbReference>
<dbReference type="InterPro" id="IPR025286">
    <property type="entry name" value="MOFRL_assoc_dom"/>
</dbReference>
<dbReference type="PANTHER" id="PTHR12227">
    <property type="entry name" value="GLYCERATE KINASE"/>
    <property type="match status" value="1"/>
</dbReference>
<dbReference type="FunFam" id="3.40.50.10180:FF:000001">
    <property type="entry name" value="Glycerate kinase"/>
    <property type="match status" value="1"/>
</dbReference>
<keyword evidence="13" id="KW-1185">Reference proteome</keyword>
<keyword evidence="5" id="KW-0808">Transferase</keyword>
<keyword evidence="6" id="KW-0547">Nucleotide-binding</keyword>
<evidence type="ECO:0000256" key="3">
    <source>
        <dbReference type="ARBA" id="ARBA00012101"/>
    </source>
</evidence>
<sequence length="714" mass="76477">MESSSLLEMTVSPLGLKSKQLILSEFSRNTLATRKLRSTLSVSFMPPPPPRGKGTGGACAPAKGRGKRSRAGLACGGGTGTGKREKKAEPAKDRSDFCPRADSHSGCGKEAAAIPAHCVRHFAALGRRGEEWRWGHAWDCGPPEEIEATKRSSNGEATGLVHAGIREILIITYSWWIRGMVSVFKSLPITGKTCWRPSFSFTSEISSLKMTLKDHGLHFFRSAVDTVLPGPILKRALVLEPGGCPRLLLHGRPFELKRNLYLVGFGKAVLGMAAVAEDILGGYLTQGIISVPRGIQETLRHAGMREMLLKPHSRIQVLEGARDNLPDQEALEAARAILELAKSLTADDLLLVLISGGGSALLPAPIPPVTLEDKATITRLLALKGATIQELNTIRKALSLSKGGGLAQIAHPAQVLSLILSDVIGNPLDIIASGPTVASSHSMQDCFQILAKYDVLDTLPKSVLTVLSSSVTKHSTQKNYSHVCNVVIGSNRLALEGAKCQAEQLGYLTILLSDAVGGEVSTVALFYSLLIQFVCLSIINDAGNRPLRDSVKEMLTSIAGQLEIPVLSLIDPLTTMKETHAENPICLMAGGETTVQIQGNGKGGRNQELALRVALELHRAKSTMEGSYLSKYEVMFLSGGTDGQDGPTEAAGAFCSQDLVEEAEQEGFDVGSTLSNNDSYTFFTKFQNGHHLLMTGLTGTNVMDIHAVLIRSRT</sequence>
<evidence type="ECO:0000256" key="9">
    <source>
        <dbReference type="SAM" id="MobiDB-lite"/>
    </source>
</evidence>
<evidence type="ECO:0000256" key="6">
    <source>
        <dbReference type="ARBA" id="ARBA00022741"/>
    </source>
</evidence>
<keyword evidence="7" id="KW-0418">Kinase</keyword>
<dbReference type="GO" id="GO:0008887">
    <property type="term" value="F:glycerate kinase activity"/>
    <property type="evidence" value="ECO:0007669"/>
    <property type="project" value="UniProtKB-EC"/>
</dbReference>
<dbReference type="SUPFAM" id="SSF82544">
    <property type="entry name" value="GckA/TtuD-like"/>
    <property type="match status" value="1"/>
</dbReference>
<accession>A0A670YHQ3</accession>
<evidence type="ECO:0000256" key="4">
    <source>
        <dbReference type="ARBA" id="ARBA00020720"/>
    </source>
</evidence>
<dbReference type="Pfam" id="PF13660">
    <property type="entry name" value="DUF4147"/>
    <property type="match status" value="1"/>
</dbReference>
<dbReference type="InterPro" id="IPR039760">
    <property type="entry name" value="MOFRL_protein"/>
</dbReference>
<protein>
    <recommendedName>
        <fullName evidence="4">Glycerate kinase</fullName>
        <ecNumber evidence="3">2.7.1.31</ecNumber>
    </recommendedName>
</protein>
<dbReference type="Ensembl" id="ENSPTXT00000011822.1">
    <property type="protein sequence ID" value="ENSPTXP00000011450.1"/>
    <property type="gene ID" value="ENSPTXG00000008084.1"/>
</dbReference>
<dbReference type="OMA" id="NESCKPG"/>
<reference evidence="12" key="2">
    <citation type="submission" date="2025-09" db="UniProtKB">
        <authorList>
            <consortium name="Ensembl"/>
        </authorList>
    </citation>
    <scope>IDENTIFICATION</scope>
</reference>
<gene>
    <name evidence="12" type="primary">GLYCTK</name>
</gene>
<evidence type="ECO:0000256" key="1">
    <source>
        <dbReference type="ARBA" id="ARBA00000694"/>
    </source>
</evidence>
<evidence type="ECO:0000259" key="10">
    <source>
        <dbReference type="Pfam" id="PF05161"/>
    </source>
</evidence>
<dbReference type="Proteomes" id="UP000472273">
    <property type="component" value="Unplaced"/>
</dbReference>
<dbReference type="GeneTree" id="ENSGT00390000014365"/>
<dbReference type="AlphaFoldDB" id="A0A670YHQ3"/>
<dbReference type="GO" id="GO:0005794">
    <property type="term" value="C:Golgi apparatus"/>
    <property type="evidence" value="ECO:0007669"/>
    <property type="project" value="Ensembl"/>
</dbReference>
<dbReference type="GO" id="GO:0005829">
    <property type="term" value="C:cytosol"/>
    <property type="evidence" value="ECO:0007669"/>
    <property type="project" value="Ensembl"/>
</dbReference>
<evidence type="ECO:0000256" key="8">
    <source>
        <dbReference type="ARBA" id="ARBA00022840"/>
    </source>
</evidence>
<comment type="catalytic activity">
    <reaction evidence="1">
        <text>(R)-glycerate + ATP = (2R)-3-phosphoglycerate + ADP + H(+)</text>
        <dbReference type="Rhea" id="RHEA:23516"/>
        <dbReference type="ChEBI" id="CHEBI:15378"/>
        <dbReference type="ChEBI" id="CHEBI:16659"/>
        <dbReference type="ChEBI" id="CHEBI:30616"/>
        <dbReference type="ChEBI" id="CHEBI:58272"/>
        <dbReference type="ChEBI" id="CHEBI:456216"/>
        <dbReference type="EC" id="2.7.1.31"/>
    </reaction>
</comment>
<dbReference type="InterPro" id="IPR038614">
    <property type="entry name" value="GK_N_sf"/>
</dbReference>
<keyword evidence="8" id="KW-0067">ATP-binding</keyword>
<evidence type="ECO:0000259" key="11">
    <source>
        <dbReference type="Pfam" id="PF13660"/>
    </source>
</evidence>
<dbReference type="Gene3D" id="3.40.50.10180">
    <property type="entry name" value="Glycerate kinase, MOFRL-like N-terminal domain"/>
    <property type="match status" value="1"/>
</dbReference>
<evidence type="ECO:0000313" key="13">
    <source>
        <dbReference type="Proteomes" id="UP000472273"/>
    </source>
</evidence>
<name>A0A670YHQ3_PSETE</name>